<protein>
    <submittedName>
        <fullName evidence="2">Uncharacterized protein</fullName>
    </submittedName>
</protein>
<evidence type="ECO:0000256" key="1">
    <source>
        <dbReference type="SAM" id="Coils"/>
    </source>
</evidence>
<dbReference type="EMBL" id="JADIMZ010000011">
    <property type="protein sequence ID" value="MBO8431813.1"/>
    <property type="molecule type" value="Genomic_DNA"/>
</dbReference>
<gene>
    <name evidence="2" type="ORF">IAB08_00760</name>
</gene>
<dbReference type="Proteomes" id="UP000823612">
    <property type="component" value="Unassembled WGS sequence"/>
</dbReference>
<accession>A0A9D9H1W4</accession>
<organism evidence="2 3">
    <name type="scientific">Candidatus Pullibacteroides excrementavium</name>
    <dbReference type="NCBI Taxonomy" id="2840905"/>
    <lineage>
        <taxon>Bacteria</taxon>
        <taxon>Pseudomonadati</taxon>
        <taxon>Bacteroidota</taxon>
        <taxon>Bacteroidia</taxon>
        <taxon>Bacteroidales</taxon>
        <taxon>Candidatus Pullibacteroides</taxon>
    </lineage>
</organism>
<comment type="caution">
    <text evidence="2">The sequence shown here is derived from an EMBL/GenBank/DDBJ whole genome shotgun (WGS) entry which is preliminary data.</text>
</comment>
<name>A0A9D9H1W4_9BACT</name>
<sequence length="139" mass="15704">MDKIFSPIKERIIQFIDYKNITKESFFQATGMSRSNFSGSNAGSEVGGEKIVKILLTYPEINPYWLLLGQGSMTINGNTGHTQIGQTNTISRSPINTANIEELTRLKKENELLRKENSDVKEELLKAKDEIINLLKNKN</sequence>
<reference evidence="2" key="1">
    <citation type="submission" date="2020-10" db="EMBL/GenBank/DDBJ databases">
        <authorList>
            <person name="Gilroy R."/>
        </authorList>
    </citation>
    <scope>NUCLEOTIDE SEQUENCE</scope>
    <source>
        <strain evidence="2">2889</strain>
    </source>
</reference>
<keyword evidence="1" id="KW-0175">Coiled coil</keyword>
<evidence type="ECO:0000313" key="2">
    <source>
        <dbReference type="EMBL" id="MBO8431813.1"/>
    </source>
</evidence>
<dbReference type="AlphaFoldDB" id="A0A9D9H1W4"/>
<reference evidence="2" key="2">
    <citation type="journal article" date="2021" name="PeerJ">
        <title>Extensive microbial diversity within the chicken gut microbiome revealed by metagenomics and culture.</title>
        <authorList>
            <person name="Gilroy R."/>
            <person name="Ravi A."/>
            <person name="Getino M."/>
            <person name="Pursley I."/>
            <person name="Horton D.L."/>
            <person name="Alikhan N.F."/>
            <person name="Baker D."/>
            <person name="Gharbi K."/>
            <person name="Hall N."/>
            <person name="Watson M."/>
            <person name="Adriaenssens E.M."/>
            <person name="Foster-Nyarko E."/>
            <person name="Jarju S."/>
            <person name="Secka A."/>
            <person name="Antonio M."/>
            <person name="Oren A."/>
            <person name="Chaudhuri R.R."/>
            <person name="La Ragione R."/>
            <person name="Hildebrand F."/>
            <person name="Pallen M.J."/>
        </authorList>
    </citation>
    <scope>NUCLEOTIDE SEQUENCE</scope>
    <source>
        <strain evidence="2">2889</strain>
    </source>
</reference>
<evidence type="ECO:0000313" key="3">
    <source>
        <dbReference type="Proteomes" id="UP000823612"/>
    </source>
</evidence>
<proteinExistence type="predicted"/>
<feature type="coiled-coil region" evidence="1">
    <location>
        <begin position="96"/>
        <end position="137"/>
    </location>
</feature>